<dbReference type="EMBL" id="FOOI01000018">
    <property type="protein sequence ID" value="SFH45034.1"/>
    <property type="molecule type" value="Genomic_DNA"/>
</dbReference>
<organism evidence="2 3">
    <name type="scientific">Actinopolymorpha cephalotaxi</name>
    <dbReference type="NCBI Taxonomy" id="504797"/>
    <lineage>
        <taxon>Bacteria</taxon>
        <taxon>Bacillati</taxon>
        <taxon>Actinomycetota</taxon>
        <taxon>Actinomycetes</taxon>
        <taxon>Propionibacteriales</taxon>
        <taxon>Actinopolymorphaceae</taxon>
        <taxon>Actinopolymorpha</taxon>
    </lineage>
</organism>
<reference evidence="2 3" key="1">
    <citation type="submission" date="2016-10" db="EMBL/GenBank/DDBJ databases">
        <authorList>
            <person name="de Groot N.N."/>
        </authorList>
    </citation>
    <scope>NUCLEOTIDE SEQUENCE [LARGE SCALE GENOMIC DNA]</scope>
    <source>
        <strain evidence="2 3">CPCC 202808</strain>
    </source>
</reference>
<dbReference type="OrthoDB" id="9882482at2"/>
<sequence length="68" mass="6958">MADKATRDVVRSLDLNAEQQSALGEVISASVAVNVYRQLGTQAADSSGCNIIGNCSSCSKLVADAING</sequence>
<proteinExistence type="predicted"/>
<dbReference type="STRING" id="504797.SAMN05421678_11842"/>
<evidence type="ECO:0000313" key="4">
    <source>
        <dbReference type="Proteomes" id="UP000533017"/>
    </source>
</evidence>
<name>A0A1I3A4N5_9ACTN</name>
<gene>
    <name evidence="1" type="ORF">FHR37_004196</name>
    <name evidence="2" type="ORF">SAMN05421678_11842</name>
</gene>
<dbReference type="Proteomes" id="UP000199052">
    <property type="component" value="Unassembled WGS sequence"/>
</dbReference>
<evidence type="ECO:0000313" key="1">
    <source>
        <dbReference type="EMBL" id="NYH85345.1"/>
    </source>
</evidence>
<dbReference type="EMBL" id="JACBZA010000001">
    <property type="protein sequence ID" value="NYH85345.1"/>
    <property type="molecule type" value="Genomic_DNA"/>
</dbReference>
<keyword evidence="4" id="KW-1185">Reference proteome</keyword>
<dbReference type="AlphaFoldDB" id="A0A1I3A4N5"/>
<accession>A0A1I3A4N5</accession>
<reference evidence="1 4" key="2">
    <citation type="submission" date="2020-07" db="EMBL/GenBank/DDBJ databases">
        <title>Sequencing the genomes of 1000 actinobacteria strains.</title>
        <authorList>
            <person name="Klenk H.-P."/>
        </authorList>
    </citation>
    <scope>NUCLEOTIDE SEQUENCE [LARGE SCALE GENOMIC DNA]</scope>
    <source>
        <strain evidence="1 4">DSM 45117</strain>
    </source>
</reference>
<dbReference type="Proteomes" id="UP000533017">
    <property type="component" value="Unassembled WGS sequence"/>
</dbReference>
<protein>
    <submittedName>
        <fullName evidence="2">Uncharacterized protein</fullName>
    </submittedName>
</protein>
<dbReference type="RefSeq" id="WP_092888229.1">
    <property type="nucleotide sequence ID" value="NZ_FOOI01000018.1"/>
</dbReference>
<evidence type="ECO:0000313" key="2">
    <source>
        <dbReference type="EMBL" id="SFH45034.1"/>
    </source>
</evidence>
<evidence type="ECO:0000313" key="3">
    <source>
        <dbReference type="Proteomes" id="UP000199052"/>
    </source>
</evidence>